<dbReference type="Gene3D" id="3.30.420.10">
    <property type="entry name" value="Ribonuclease H-like superfamily/Ribonuclease H"/>
    <property type="match status" value="1"/>
</dbReference>
<sequence>MGVFNTHNEHVWSHANPRAFRETGFQHRWRINVWAGIIGDHLIGPVFLPHALNGANYLGFLRGQLEELLEDLPVAAYHRVVFQHDGAPAHFAVQVRNYLAARFPQWIGRGGVIPWPPRSPDLTPLDFFLWGHVKTTVYAVECGTEEQMRQRIVDAFAGIDPPMIRRVVDSVRRRTRLCIQQQGRHIEPFL</sequence>
<dbReference type="InterPro" id="IPR036397">
    <property type="entry name" value="RNaseH_sf"/>
</dbReference>
<reference evidence="1 2" key="1">
    <citation type="submission" date="2021-06" db="EMBL/GenBank/DDBJ databases">
        <title>A haploid diamondback moth (Plutella xylostella L.) genome assembly resolves 31 chromosomes and identifies a diamide resistance mutation.</title>
        <authorList>
            <person name="Ward C.M."/>
            <person name="Perry K.D."/>
            <person name="Baker G."/>
            <person name="Powis K."/>
            <person name="Heckel D.G."/>
            <person name="Baxter S.W."/>
        </authorList>
    </citation>
    <scope>NUCLEOTIDE SEQUENCE [LARGE SCALE GENOMIC DNA]</scope>
    <source>
        <strain evidence="1 2">LV</strain>
        <tissue evidence="1">Single pupa</tissue>
    </source>
</reference>
<dbReference type="EMBL" id="JAHIBW010000019">
    <property type="protein sequence ID" value="KAG7301194.1"/>
    <property type="molecule type" value="Genomic_DNA"/>
</dbReference>
<evidence type="ECO:0000313" key="1">
    <source>
        <dbReference type="EMBL" id="KAG7301194.1"/>
    </source>
</evidence>
<proteinExistence type="predicted"/>
<organism evidence="1 2">
    <name type="scientific">Plutella xylostella</name>
    <name type="common">Diamondback moth</name>
    <name type="synonym">Plutella maculipennis</name>
    <dbReference type="NCBI Taxonomy" id="51655"/>
    <lineage>
        <taxon>Eukaryota</taxon>
        <taxon>Metazoa</taxon>
        <taxon>Ecdysozoa</taxon>
        <taxon>Arthropoda</taxon>
        <taxon>Hexapoda</taxon>
        <taxon>Insecta</taxon>
        <taxon>Pterygota</taxon>
        <taxon>Neoptera</taxon>
        <taxon>Endopterygota</taxon>
        <taxon>Lepidoptera</taxon>
        <taxon>Glossata</taxon>
        <taxon>Ditrysia</taxon>
        <taxon>Yponomeutoidea</taxon>
        <taxon>Plutellidae</taxon>
        <taxon>Plutella</taxon>
    </lineage>
</organism>
<evidence type="ECO:0000313" key="2">
    <source>
        <dbReference type="Proteomes" id="UP000823941"/>
    </source>
</evidence>
<accession>A0ABQ7Q7U3</accession>
<dbReference type="Proteomes" id="UP000823941">
    <property type="component" value="Chromosome 19"/>
</dbReference>
<dbReference type="PANTHER" id="PTHR47326">
    <property type="entry name" value="TRANSPOSABLE ELEMENT TC3 TRANSPOSASE-LIKE PROTEIN"/>
    <property type="match status" value="1"/>
</dbReference>
<keyword evidence="2" id="KW-1185">Reference proteome</keyword>
<protein>
    <recommendedName>
        <fullName evidence="3">Transposase</fullName>
    </recommendedName>
</protein>
<comment type="caution">
    <text evidence="1">The sequence shown here is derived from an EMBL/GenBank/DDBJ whole genome shotgun (WGS) entry which is preliminary data.</text>
</comment>
<name>A0ABQ7Q7U3_PLUXY</name>
<evidence type="ECO:0008006" key="3">
    <source>
        <dbReference type="Google" id="ProtNLM"/>
    </source>
</evidence>
<dbReference type="PANTHER" id="PTHR47326:SF1">
    <property type="entry name" value="HTH PSQ-TYPE DOMAIN-CONTAINING PROTEIN"/>
    <property type="match status" value="1"/>
</dbReference>
<gene>
    <name evidence="1" type="ORF">JYU34_014053</name>
</gene>